<dbReference type="Proteomes" id="UP000681341">
    <property type="component" value="Unassembled WGS sequence"/>
</dbReference>
<comment type="catalytic activity">
    <reaction evidence="6">
        <text>Couples ATP hydrolysis with the unwinding of duplex DNA by translocating in the 3'-5' direction.</text>
        <dbReference type="EC" id="5.6.2.4"/>
    </reaction>
</comment>
<keyword evidence="12" id="KW-1185">Reference proteome</keyword>
<dbReference type="InterPro" id="IPR027417">
    <property type="entry name" value="P-loop_NTPase"/>
</dbReference>
<evidence type="ECO:0000256" key="6">
    <source>
        <dbReference type="ARBA" id="ARBA00034617"/>
    </source>
</evidence>
<evidence type="ECO:0000256" key="5">
    <source>
        <dbReference type="ARBA" id="ARBA00023235"/>
    </source>
</evidence>
<dbReference type="InterPro" id="IPR014016">
    <property type="entry name" value="UvrD-like_ATP-bd"/>
</dbReference>
<evidence type="ECO:0000313" key="12">
    <source>
        <dbReference type="Proteomes" id="UP000681341"/>
    </source>
</evidence>
<evidence type="ECO:0000256" key="9">
    <source>
        <dbReference type="PROSITE-ProRule" id="PRU00560"/>
    </source>
</evidence>
<name>A0ABS3U9L6_9ACTN</name>
<dbReference type="EC" id="5.6.2.4" evidence="7"/>
<keyword evidence="5" id="KW-0413">Isomerase</keyword>
<evidence type="ECO:0000313" key="11">
    <source>
        <dbReference type="EMBL" id="MBO3735471.1"/>
    </source>
</evidence>
<comment type="caution">
    <text evidence="11">The sequence shown here is derived from an EMBL/GenBank/DDBJ whole genome shotgun (WGS) entry which is preliminary data.</text>
</comment>
<dbReference type="InterPro" id="IPR035093">
    <property type="entry name" value="RelE/ParE_toxin_dom_sf"/>
</dbReference>
<keyword evidence="3 9" id="KW-0347">Helicase</keyword>
<dbReference type="PANTHER" id="PTHR11070:SF45">
    <property type="entry name" value="DNA 3'-5' HELICASE"/>
    <property type="match status" value="1"/>
</dbReference>
<dbReference type="InterPro" id="IPR000212">
    <property type="entry name" value="DNA_helicase_UvrD/REP"/>
</dbReference>
<evidence type="ECO:0000256" key="8">
    <source>
        <dbReference type="ARBA" id="ARBA00048988"/>
    </source>
</evidence>
<dbReference type="PANTHER" id="PTHR11070">
    <property type="entry name" value="UVRD / RECB / PCRA DNA HELICASE FAMILY MEMBER"/>
    <property type="match status" value="1"/>
</dbReference>
<keyword evidence="2 9" id="KW-0378">Hydrolase</keyword>
<dbReference type="PROSITE" id="PS51198">
    <property type="entry name" value="UVRD_HELICASE_ATP_BIND"/>
    <property type="match status" value="1"/>
</dbReference>
<reference evidence="11 12" key="1">
    <citation type="submission" date="2021-03" db="EMBL/GenBank/DDBJ databases">
        <title>Glycomyces sp. nov., a novel actinomycete isolated from soil.</title>
        <authorList>
            <person name="Yang X."/>
            <person name="Xu X."/>
        </authorList>
    </citation>
    <scope>NUCLEOTIDE SEQUENCE [LARGE SCALE GENOMIC DNA]</scope>
    <source>
        <strain evidence="11 12">NEAU-S30</strain>
    </source>
</reference>
<evidence type="ECO:0000256" key="4">
    <source>
        <dbReference type="ARBA" id="ARBA00022840"/>
    </source>
</evidence>
<evidence type="ECO:0000256" key="3">
    <source>
        <dbReference type="ARBA" id="ARBA00022806"/>
    </source>
</evidence>
<dbReference type="RefSeq" id="WP_208499095.1">
    <property type="nucleotide sequence ID" value="NZ_JAGFNP010000015.1"/>
</dbReference>
<evidence type="ECO:0000256" key="7">
    <source>
        <dbReference type="ARBA" id="ARBA00034808"/>
    </source>
</evidence>
<proteinExistence type="predicted"/>
<dbReference type="Gene3D" id="3.30.2310.20">
    <property type="entry name" value="RelE-like"/>
    <property type="match status" value="1"/>
</dbReference>
<dbReference type="SUPFAM" id="SSF52540">
    <property type="entry name" value="P-loop containing nucleoside triphosphate hydrolases"/>
    <property type="match status" value="1"/>
</dbReference>
<dbReference type="SUPFAM" id="SSF143011">
    <property type="entry name" value="RelE-like"/>
    <property type="match status" value="1"/>
</dbReference>
<evidence type="ECO:0000256" key="1">
    <source>
        <dbReference type="ARBA" id="ARBA00022741"/>
    </source>
</evidence>
<gene>
    <name evidence="11" type="ORF">J5V16_21805</name>
</gene>
<dbReference type="Pfam" id="PF13361">
    <property type="entry name" value="UvrD_C"/>
    <property type="match status" value="1"/>
</dbReference>
<protein>
    <recommendedName>
        <fullName evidence="7">DNA 3'-5' helicase</fullName>
        <ecNumber evidence="7">5.6.2.4</ecNumber>
    </recommendedName>
</protein>
<evidence type="ECO:0000256" key="2">
    <source>
        <dbReference type="ARBA" id="ARBA00022801"/>
    </source>
</evidence>
<feature type="binding site" evidence="9">
    <location>
        <begin position="276"/>
        <end position="283"/>
    </location>
    <ligand>
        <name>ATP</name>
        <dbReference type="ChEBI" id="CHEBI:30616"/>
    </ligand>
</feature>
<keyword evidence="1 9" id="KW-0547">Nucleotide-binding</keyword>
<keyword evidence="4 9" id="KW-0067">ATP-binding</keyword>
<dbReference type="Gene3D" id="3.40.50.300">
    <property type="entry name" value="P-loop containing nucleotide triphosphate hydrolases"/>
    <property type="match status" value="2"/>
</dbReference>
<sequence>MAERESALLTVESNAIRHLDSLDRGVRTRFEDFQSKFCWNMHTPGLRLKPLKGHKGLWSARITDDYRAIMCKVGHAHFALIAVLPRGEVYERIEERWDMPVNRVTGALEVVDHSDIRAAISDAKRPVEAPMAPAAVKPETAAKPGLFDPFTTAELIGLGVAEPLMPSIREIRTDQQLIDFIGVAPRLTGEILFALNDGQSLQQVEELVTAPVKIDEPVDTGDLQTAIERPAAMVTSSDRAVAAMLDGGFAAWRVWPHPAQRKIIVRRYNGPARVSGGPGTGKTVVALHRAARLARELDPSEGRILLTTFTKNLAADLDTKLSMLVEGDERKHVDVEHLDRVVHRLAVEGGRKLGKLLGDKELRQWWEELRLERGETEFDAEFLYGEWTEVICAQLLTSRAEYFKARRVKRPRRLDRGKRALVWELVERFNARLAEENAWCWPQLRASVAIAEENRSAGGGHRYRHIVVDEAQDLTPAHWRLLRALAPESTDDLFIAGDTFQRIYGQPVTLGKLGVSIVGRSSRLTLNYRTTREILRTALAIEADAVADDLDGDLDSLAGYRSVMSGEKPAFRPQRDAAAELDEIVRQVQAWTADCSPGSIAVTAPRTGAVADIIAALNAAGVPAGTLSKDRQLGEDLVHVGTMHGLKGLEYRYLIISGIGADGFPFPYIRRLADTDPQRYELELEKARNLLFVATTRARDEVVFTWTGEPSPLLHLAAGE</sequence>
<accession>A0ABS3U9L6</accession>
<comment type="catalytic activity">
    <reaction evidence="8">
        <text>ATP + H2O = ADP + phosphate + H(+)</text>
        <dbReference type="Rhea" id="RHEA:13065"/>
        <dbReference type="ChEBI" id="CHEBI:15377"/>
        <dbReference type="ChEBI" id="CHEBI:15378"/>
        <dbReference type="ChEBI" id="CHEBI:30616"/>
        <dbReference type="ChEBI" id="CHEBI:43474"/>
        <dbReference type="ChEBI" id="CHEBI:456216"/>
        <dbReference type="EC" id="5.6.2.4"/>
    </reaction>
</comment>
<dbReference type="EMBL" id="JAGFNP010000015">
    <property type="protein sequence ID" value="MBO3735471.1"/>
    <property type="molecule type" value="Genomic_DNA"/>
</dbReference>
<organism evidence="11 12">
    <name type="scientific">Glycomyces niveus</name>
    <dbReference type="NCBI Taxonomy" id="2820287"/>
    <lineage>
        <taxon>Bacteria</taxon>
        <taxon>Bacillati</taxon>
        <taxon>Actinomycetota</taxon>
        <taxon>Actinomycetes</taxon>
        <taxon>Glycomycetales</taxon>
        <taxon>Glycomycetaceae</taxon>
        <taxon>Glycomyces</taxon>
    </lineage>
</organism>
<dbReference type="InterPro" id="IPR014017">
    <property type="entry name" value="DNA_helicase_UvrD-like_C"/>
</dbReference>
<evidence type="ECO:0000259" key="10">
    <source>
        <dbReference type="PROSITE" id="PS51198"/>
    </source>
</evidence>
<dbReference type="Pfam" id="PF00580">
    <property type="entry name" value="UvrD-helicase"/>
    <property type="match status" value="1"/>
</dbReference>
<feature type="domain" description="UvrD-like helicase ATP-binding" evidence="10">
    <location>
        <begin position="255"/>
        <end position="531"/>
    </location>
</feature>